<dbReference type="InterPro" id="IPR043129">
    <property type="entry name" value="ATPase_NBD"/>
</dbReference>
<evidence type="ECO:0000256" key="1">
    <source>
        <dbReference type="ARBA" id="ARBA00022741"/>
    </source>
</evidence>
<proteinExistence type="predicted"/>
<dbReference type="PRINTS" id="PR00301">
    <property type="entry name" value="HEATSHOCK70"/>
</dbReference>
<reference evidence="3 4" key="1">
    <citation type="submission" date="2023-03" db="EMBL/GenBank/DDBJ databases">
        <title>Paludisphaera mucosa sp. nov. a novel planctomycete from northern fen.</title>
        <authorList>
            <person name="Ivanova A."/>
        </authorList>
    </citation>
    <scope>NUCLEOTIDE SEQUENCE [LARGE SCALE GENOMIC DNA]</scope>
    <source>
        <strain evidence="3 4">Pla2</strain>
    </source>
</reference>
<comment type="caution">
    <text evidence="3">The sequence shown here is derived from an EMBL/GenBank/DDBJ whole genome shotgun (WGS) entry which is preliminary data.</text>
</comment>
<accession>A0ABT6FFE5</accession>
<sequence length="605" mass="64040">MARYVVGVDLGTTNTSLAFAEAAAGGDPSATTPIRQLAVPQVVGLNDAAPRPLLPSFLYLAAPKEFPAGALDLPWKAGADRAVGVFARDHGAKSPGRLVSSAKSWLSHAGVDRRAAVLPWTAADEVAKVSPVEASAAYLEHLRDAWNASVADKSPEDRLEKQEVLLTVPASFDAVARELTVEAAGKAGLANVTLLEEPQAAFYAWLAEAGDRWRKQVKVGDVVLVCDVGGGTTDFTLIAVTEEDGDLALSRLAVGEHILLGGDNMDLALAYAVAGTLPQGMEGLDAAQRVALGHACRAAKETLFADIKKKSAAVTILGRGSKVIGGSLKTELDREMLNKVLVDGFLPSCEPTDQPLRGRRVGLTEIGLPYAADPAITRHLARFLGRQAGSLHAEGAMILPSAVLFNGGVFKADVLRERILEVLSKWAGKAVPELRSNDLDLAVARGAAYYGQVRRGRGVRIRGGVARSYYVGLETSAPAVPGVPPAVKALCVVPMGMEEGTQADVPGADLGLVVGEPAVFRFLSSTTRRDDAVGTVVERWNPEEIQELAPLETALAVEGDLEGATVPVRLHSHVNEVGTLELSCLSTRDDRRWKLEFHVREPGSD</sequence>
<dbReference type="Gene3D" id="3.90.640.10">
    <property type="entry name" value="Actin, Chain A, domain 4"/>
    <property type="match status" value="1"/>
</dbReference>
<dbReference type="RefSeq" id="WP_277862600.1">
    <property type="nucleotide sequence ID" value="NZ_JARRAG010000002.1"/>
</dbReference>
<dbReference type="SUPFAM" id="SSF53067">
    <property type="entry name" value="Actin-like ATPase domain"/>
    <property type="match status" value="2"/>
</dbReference>
<dbReference type="Pfam" id="PF00012">
    <property type="entry name" value="HSP70"/>
    <property type="match status" value="1"/>
</dbReference>
<protein>
    <submittedName>
        <fullName evidence="3">Hsp70 family protein</fullName>
    </submittedName>
</protein>
<dbReference type="Gene3D" id="3.30.420.40">
    <property type="match status" value="2"/>
</dbReference>
<keyword evidence="1" id="KW-0547">Nucleotide-binding</keyword>
<dbReference type="InterPro" id="IPR013126">
    <property type="entry name" value="Hsp_70_fam"/>
</dbReference>
<dbReference type="CDD" id="cd10170">
    <property type="entry name" value="ASKHA_NBD_HSP70"/>
    <property type="match status" value="1"/>
</dbReference>
<evidence type="ECO:0000313" key="3">
    <source>
        <dbReference type="EMBL" id="MDG3006300.1"/>
    </source>
</evidence>
<evidence type="ECO:0000313" key="4">
    <source>
        <dbReference type="Proteomes" id="UP001216907"/>
    </source>
</evidence>
<dbReference type="PANTHER" id="PTHR42749:SF1">
    <property type="entry name" value="CELL SHAPE-DETERMINING PROTEIN MREB"/>
    <property type="match status" value="1"/>
</dbReference>
<dbReference type="EMBL" id="JARRAG010000002">
    <property type="protein sequence ID" value="MDG3006300.1"/>
    <property type="molecule type" value="Genomic_DNA"/>
</dbReference>
<dbReference type="Proteomes" id="UP001216907">
    <property type="component" value="Unassembled WGS sequence"/>
</dbReference>
<gene>
    <name evidence="3" type="ORF">PZE19_21225</name>
</gene>
<name>A0ABT6FFE5_9BACT</name>
<keyword evidence="2" id="KW-0067">ATP-binding</keyword>
<dbReference type="PANTHER" id="PTHR42749">
    <property type="entry name" value="CELL SHAPE-DETERMINING PROTEIN MREB"/>
    <property type="match status" value="1"/>
</dbReference>
<organism evidence="3 4">
    <name type="scientific">Paludisphaera mucosa</name>
    <dbReference type="NCBI Taxonomy" id="3030827"/>
    <lineage>
        <taxon>Bacteria</taxon>
        <taxon>Pseudomonadati</taxon>
        <taxon>Planctomycetota</taxon>
        <taxon>Planctomycetia</taxon>
        <taxon>Isosphaerales</taxon>
        <taxon>Isosphaeraceae</taxon>
        <taxon>Paludisphaera</taxon>
    </lineage>
</organism>
<keyword evidence="4" id="KW-1185">Reference proteome</keyword>
<evidence type="ECO:0000256" key="2">
    <source>
        <dbReference type="ARBA" id="ARBA00022840"/>
    </source>
</evidence>